<dbReference type="Proteomes" id="UP000222542">
    <property type="component" value="Unassembled WGS sequence"/>
</dbReference>
<evidence type="ECO:0000256" key="1">
    <source>
        <dbReference type="ARBA" id="ARBA00022763"/>
    </source>
</evidence>
<dbReference type="Gramene" id="PHT81744">
    <property type="protein sequence ID" value="PHT81744"/>
    <property type="gene ID" value="T459_14759"/>
</dbReference>
<reference evidence="5 6" key="1">
    <citation type="journal article" date="2014" name="Nat. Genet.">
        <title>Genome sequence of the hot pepper provides insights into the evolution of pungency in Capsicum species.</title>
        <authorList>
            <person name="Kim S."/>
            <person name="Park M."/>
            <person name="Yeom S.I."/>
            <person name="Kim Y.M."/>
            <person name="Lee J.M."/>
            <person name="Lee H.A."/>
            <person name="Seo E."/>
            <person name="Choi J."/>
            <person name="Cheong K."/>
            <person name="Kim K.T."/>
            <person name="Jung K."/>
            <person name="Lee G.W."/>
            <person name="Oh S.K."/>
            <person name="Bae C."/>
            <person name="Kim S.B."/>
            <person name="Lee H.Y."/>
            <person name="Kim S.Y."/>
            <person name="Kim M.S."/>
            <person name="Kang B.C."/>
            <person name="Jo Y.D."/>
            <person name="Yang H.B."/>
            <person name="Jeong H.J."/>
            <person name="Kang W.H."/>
            <person name="Kwon J.K."/>
            <person name="Shin C."/>
            <person name="Lim J.Y."/>
            <person name="Park J.H."/>
            <person name="Huh J.H."/>
            <person name="Kim J.S."/>
            <person name="Kim B.D."/>
            <person name="Cohen O."/>
            <person name="Paran I."/>
            <person name="Suh M.C."/>
            <person name="Lee S.B."/>
            <person name="Kim Y.K."/>
            <person name="Shin Y."/>
            <person name="Noh S.J."/>
            <person name="Park J."/>
            <person name="Seo Y.S."/>
            <person name="Kwon S.Y."/>
            <person name="Kim H.A."/>
            <person name="Park J.M."/>
            <person name="Kim H.J."/>
            <person name="Choi S.B."/>
            <person name="Bosland P.W."/>
            <person name="Reeves G."/>
            <person name="Jo S.H."/>
            <person name="Lee B.W."/>
            <person name="Cho H.T."/>
            <person name="Choi H.S."/>
            <person name="Lee M.S."/>
            <person name="Yu Y."/>
            <person name="Do Choi Y."/>
            <person name="Park B.S."/>
            <person name="van Deynze A."/>
            <person name="Ashrafi H."/>
            <person name="Hill T."/>
            <person name="Kim W.T."/>
            <person name="Pai H.S."/>
            <person name="Ahn H.K."/>
            <person name="Yeam I."/>
            <person name="Giovannoni J.J."/>
            <person name="Rose J.K."/>
            <person name="Sorensen I."/>
            <person name="Lee S.J."/>
            <person name="Kim R.W."/>
            <person name="Choi I.Y."/>
            <person name="Choi B.S."/>
            <person name="Lim J.S."/>
            <person name="Lee Y.H."/>
            <person name="Choi D."/>
        </authorList>
    </citation>
    <scope>NUCLEOTIDE SEQUENCE [LARGE SCALE GENOMIC DNA]</scope>
    <source>
        <strain evidence="6">cv. CM334</strain>
    </source>
</reference>
<gene>
    <name evidence="5" type="ORF">T459_14759</name>
</gene>
<proteinExistence type="predicted"/>
<keyword evidence="1" id="KW-0227">DNA damage</keyword>
<comment type="caution">
    <text evidence="5">The sequence shown here is derived from an EMBL/GenBank/DDBJ whole genome shotgun (WGS) entry which is preliminary data.</text>
</comment>
<keyword evidence="6" id="KW-1185">Reference proteome</keyword>
<protein>
    <submittedName>
        <fullName evidence="5">Uncharacterized protein</fullName>
    </submittedName>
</protein>
<keyword evidence="3" id="KW-0234">DNA repair</keyword>
<reference evidence="5 6" key="2">
    <citation type="journal article" date="2017" name="Genome Biol.">
        <title>New reference genome sequences of hot pepper reveal the massive evolution of plant disease-resistance genes by retroduplication.</title>
        <authorList>
            <person name="Kim S."/>
            <person name="Park J."/>
            <person name="Yeom S.I."/>
            <person name="Kim Y.M."/>
            <person name="Seo E."/>
            <person name="Kim K.T."/>
            <person name="Kim M.S."/>
            <person name="Lee J.M."/>
            <person name="Cheong K."/>
            <person name="Shin H.S."/>
            <person name="Kim S.B."/>
            <person name="Han K."/>
            <person name="Lee J."/>
            <person name="Park M."/>
            <person name="Lee H.A."/>
            <person name="Lee H.Y."/>
            <person name="Lee Y."/>
            <person name="Oh S."/>
            <person name="Lee J.H."/>
            <person name="Choi E."/>
            <person name="Choi E."/>
            <person name="Lee S.E."/>
            <person name="Jeon J."/>
            <person name="Kim H."/>
            <person name="Choi G."/>
            <person name="Song H."/>
            <person name="Lee J."/>
            <person name="Lee S.C."/>
            <person name="Kwon J.K."/>
            <person name="Lee H.Y."/>
            <person name="Koo N."/>
            <person name="Hong Y."/>
            <person name="Kim R.W."/>
            <person name="Kang W.H."/>
            <person name="Huh J.H."/>
            <person name="Kang B.C."/>
            <person name="Yang T.J."/>
            <person name="Lee Y.H."/>
            <person name="Bennetzen J.L."/>
            <person name="Choi D."/>
        </authorList>
    </citation>
    <scope>NUCLEOTIDE SEQUENCE [LARGE SCALE GENOMIC DNA]</scope>
    <source>
        <strain evidence="6">cv. CM334</strain>
    </source>
</reference>
<keyword evidence="2" id="KW-0378">Hydrolase</keyword>
<evidence type="ECO:0000256" key="3">
    <source>
        <dbReference type="ARBA" id="ARBA00023204"/>
    </source>
</evidence>
<dbReference type="EMBL" id="AYRZ02000005">
    <property type="protein sequence ID" value="PHT81744.1"/>
    <property type="molecule type" value="Genomic_DNA"/>
</dbReference>
<evidence type="ECO:0000313" key="5">
    <source>
        <dbReference type="EMBL" id="PHT81744.1"/>
    </source>
</evidence>
<dbReference type="GO" id="GO:0016798">
    <property type="term" value="F:hydrolase activity, acting on glycosyl bonds"/>
    <property type="evidence" value="ECO:0007669"/>
    <property type="project" value="UniProtKB-KW"/>
</dbReference>
<dbReference type="STRING" id="4072.A0A2G2ZII5"/>
<dbReference type="GO" id="GO:0006281">
    <property type="term" value="P:DNA repair"/>
    <property type="evidence" value="ECO:0007669"/>
    <property type="project" value="UniProtKB-KW"/>
</dbReference>
<evidence type="ECO:0000256" key="4">
    <source>
        <dbReference type="ARBA" id="ARBA00023295"/>
    </source>
</evidence>
<accession>A0A2G2ZII5</accession>
<evidence type="ECO:0000256" key="2">
    <source>
        <dbReference type="ARBA" id="ARBA00022801"/>
    </source>
</evidence>
<dbReference type="PANTHER" id="PTHR43286">
    <property type="entry name" value="ENDONUCLEASE III-LIKE PROTEIN 1"/>
    <property type="match status" value="1"/>
</dbReference>
<organism evidence="5 6">
    <name type="scientific">Capsicum annuum</name>
    <name type="common">Capsicum pepper</name>
    <dbReference type="NCBI Taxonomy" id="4072"/>
    <lineage>
        <taxon>Eukaryota</taxon>
        <taxon>Viridiplantae</taxon>
        <taxon>Streptophyta</taxon>
        <taxon>Embryophyta</taxon>
        <taxon>Tracheophyta</taxon>
        <taxon>Spermatophyta</taxon>
        <taxon>Magnoliopsida</taxon>
        <taxon>eudicotyledons</taxon>
        <taxon>Gunneridae</taxon>
        <taxon>Pentapetalae</taxon>
        <taxon>asterids</taxon>
        <taxon>lamiids</taxon>
        <taxon>Solanales</taxon>
        <taxon>Solanaceae</taxon>
        <taxon>Solanoideae</taxon>
        <taxon>Capsiceae</taxon>
        <taxon>Capsicum</taxon>
    </lineage>
</organism>
<name>A0A2G2ZII5_CAPAN</name>
<dbReference type="PANTHER" id="PTHR43286:SF2">
    <property type="entry name" value="ENDONUCLEASE III HOMOLOG"/>
    <property type="match status" value="1"/>
</dbReference>
<sequence length="89" mass="10145">MVCICSYNFDAKNHRVQSPTNWERVIEGAHRMRSAEHAPMDSIDADEGMNSLLPKVRRFAELVGSLLSSQTKGNVTHGKCWQFQLYDAY</sequence>
<evidence type="ECO:0000313" key="6">
    <source>
        <dbReference type="Proteomes" id="UP000222542"/>
    </source>
</evidence>
<dbReference type="AlphaFoldDB" id="A0A2G2ZII5"/>
<keyword evidence="4" id="KW-0326">Glycosidase</keyword>